<dbReference type="Proteomes" id="UP000186309">
    <property type="component" value="Chromosome"/>
</dbReference>
<proteinExistence type="predicted"/>
<dbReference type="OrthoDB" id="9838206at2"/>
<keyword evidence="4" id="KW-1185">Reference proteome</keyword>
<keyword evidence="2" id="KW-1133">Transmembrane helix</keyword>
<evidence type="ECO:0000256" key="1">
    <source>
        <dbReference type="SAM" id="MobiDB-lite"/>
    </source>
</evidence>
<keyword evidence="2" id="KW-0472">Membrane</keyword>
<evidence type="ECO:0000256" key="2">
    <source>
        <dbReference type="SAM" id="Phobius"/>
    </source>
</evidence>
<feature type="transmembrane region" description="Helical" evidence="2">
    <location>
        <begin position="95"/>
        <end position="114"/>
    </location>
</feature>
<evidence type="ECO:0000313" key="4">
    <source>
        <dbReference type="Proteomes" id="UP000186309"/>
    </source>
</evidence>
<feature type="transmembrane region" description="Helical" evidence="2">
    <location>
        <begin position="121"/>
        <end position="139"/>
    </location>
</feature>
<keyword evidence="2" id="KW-0812">Transmembrane</keyword>
<dbReference type="KEGG" id="pbor:BSF38_02656"/>
<sequence>MLRSGSHRTVPFQMLLFGLVLIGAEAYQEAGKQAAEFAVKGSLQKLLIQVPAGLIAVFIASRFMDVDVDPLHVIALKVAGITVLAEGVACWVPVPFFSMMAELTVMLIGFFWLFELSKWETYFLVLLNFAALFGTRYVVDNYMSSPRSFWSTSSPAGRRNAPPRAHNRSSGGLIRIE</sequence>
<feature type="transmembrane region" description="Helical" evidence="2">
    <location>
        <begin position="46"/>
        <end position="64"/>
    </location>
</feature>
<feature type="region of interest" description="Disordered" evidence="1">
    <location>
        <begin position="148"/>
        <end position="177"/>
    </location>
</feature>
<protein>
    <submittedName>
        <fullName evidence="3">Uncharacterized protein</fullName>
    </submittedName>
</protein>
<accession>A0A1U7CQE1</accession>
<dbReference type="STRING" id="1387353.BSF38_02656"/>
<organism evidence="3 4">
    <name type="scientific">Paludisphaera borealis</name>
    <dbReference type="NCBI Taxonomy" id="1387353"/>
    <lineage>
        <taxon>Bacteria</taxon>
        <taxon>Pseudomonadati</taxon>
        <taxon>Planctomycetota</taxon>
        <taxon>Planctomycetia</taxon>
        <taxon>Isosphaerales</taxon>
        <taxon>Isosphaeraceae</taxon>
        <taxon>Paludisphaera</taxon>
    </lineage>
</organism>
<reference evidence="4" key="1">
    <citation type="submission" date="2016-12" db="EMBL/GenBank/DDBJ databases">
        <title>Comparative genomics of four Isosphaeraceae planctomycetes: a common pool of plasmids and glycoside hydrolase genes.</title>
        <authorList>
            <person name="Ivanova A."/>
        </authorList>
    </citation>
    <scope>NUCLEOTIDE SEQUENCE [LARGE SCALE GENOMIC DNA]</scope>
    <source>
        <strain evidence="4">PX4</strain>
    </source>
</reference>
<dbReference type="EMBL" id="CP019082">
    <property type="protein sequence ID" value="APW61152.1"/>
    <property type="molecule type" value="Genomic_DNA"/>
</dbReference>
<gene>
    <name evidence="3" type="ORF">BSF38_02656</name>
</gene>
<dbReference type="AlphaFoldDB" id="A0A1U7CQE1"/>
<dbReference type="RefSeq" id="WP_145952114.1">
    <property type="nucleotide sequence ID" value="NZ_CP019082.1"/>
</dbReference>
<name>A0A1U7CQE1_9BACT</name>
<evidence type="ECO:0000313" key="3">
    <source>
        <dbReference type="EMBL" id="APW61152.1"/>
    </source>
</evidence>